<dbReference type="NCBIfam" id="TIGR02115">
    <property type="entry name" value="potass_kdpF"/>
    <property type="match status" value="1"/>
</dbReference>
<evidence type="ECO:0000313" key="2">
    <source>
        <dbReference type="EMBL" id="MBC9714397.1"/>
    </source>
</evidence>
<reference evidence="2 3" key="1">
    <citation type="submission" date="2020-08" db="EMBL/GenBank/DDBJ databases">
        <title>Genemic of Streptomyces polyaspartic.</title>
        <authorList>
            <person name="Liu W."/>
        </authorList>
    </citation>
    <scope>NUCLEOTIDE SEQUENCE [LARGE SCALE GENOMIC DNA]</scope>
    <source>
        <strain evidence="2 3">TRM66268-LWL</strain>
    </source>
</reference>
<evidence type="ECO:0000313" key="3">
    <source>
        <dbReference type="Proteomes" id="UP000642284"/>
    </source>
</evidence>
<keyword evidence="3" id="KW-1185">Reference proteome</keyword>
<gene>
    <name evidence="2" type="primary">kdpF</name>
    <name evidence="2" type="ORF">H9Y04_17700</name>
</gene>
<evidence type="ECO:0000256" key="1">
    <source>
        <dbReference type="SAM" id="Phobius"/>
    </source>
</evidence>
<protein>
    <submittedName>
        <fullName evidence="2">K(+)-transporting ATPase subunit F</fullName>
    </submittedName>
</protein>
<accession>A0ABR7SFX5</accession>
<keyword evidence="1" id="KW-1133">Transmembrane helix</keyword>
<feature type="transmembrane region" description="Helical" evidence="1">
    <location>
        <begin position="6"/>
        <end position="24"/>
    </location>
</feature>
<name>A0ABR7SFX5_9ACTN</name>
<dbReference type="InterPro" id="IPR011726">
    <property type="entry name" value="KdpF"/>
</dbReference>
<comment type="caution">
    <text evidence="2">The sequence shown here is derived from an EMBL/GenBank/DDBJ whole genome shotgun (WGS) entry which is preliminary data.</text>
</comment>
<keyword evidence="1" id="KW-0472">Membrane</keyword>
<dbReference type="Proteomes" id="UP000642284">
    <property type="component" value="Unassembled WGS sequence"/>
</dbReference>
<dbReference type="EMBL" id="JACTVJ010000007">
    <property type="protein sequence ID" value="MBC9714397.1"/>
    <property type="molecule type" value="Genomic_DNA"/>
</dbReference>
<dbReference type="RefSeq" id="WP_187814832.1">
    <property type="nucleotide sequence ID" value="NZ_JACTVJ010000007.1"/>
</dbReference>
<proteinExistence type="predicted"/>
<dbReference type="Pfam" id="PF09604">
    <property type="entry name" value="Potass_KdpF"/>
    <property type="match status" value="1"/>
</dbReference>
<organism evidence="2 3">
    <name type="scientific">Streptomyces polyasparticus</name>
    <dbReference type="NCBI Taxonomy" id="2767826"/>
    <lineage>
        <taxon>Bacteria</taxon>
        <taxon>Bacillati</taxon>
        <taxon>Actinomycetota</taxon>
        <taxon>Actinomycetes</taxon>
        <taxon>Kitasatosporales</taxon>
        <taxon>Streptomycetaceae</taxon>
        <taxon>Streptomyces</taxon>
    </lineage>
</organism>
<keyword evidence="1" id="KW-0812">Transmembrane</keyword>
<sequence length="29" mass="3072">MSAENVVGLIVAAALLGYLVLALIKPERF</sequence>